<accession>V6AUX8</accession>
<evidence type="ECO:0008006" key="3">
    <source>
        <dbReference type="Google" id="ProtNLM"/>
    </source>
</evidence>
<dbReference type="EMBL" id="CBTY010000009">
    <property type="protein sequence ID" value="CDI06332.1"/>
    <property type="molecule type" value="Genomic_DNA"/>
</dbReference>
<dbReference type="AlphaFoldDB" id="V6AUX8"/>
<dbReference type="Proteomes" id="UP000018159">
    <property type="component" value="Unassembled WGS sequence"/>
</dbReference>
<evidence type="ECO:0000313" key="2">
    <source>
        <dbReference type="Proteomes" id="UP000018159"/>
    </source>
</evidence>
<dbReference type="STRING" id="1407055.NITUZ_40498"/>
<dbReference type="RefSeq" id="WP_155991485.1">
    <property type="nucleotide sequence ID" value="NZ_CBTY010000009.1"/>
</dbReference>
<keyword evidence="2" id="KW-1185">Reference proteome</keyword>
<evidence type="ECO:0000313" key="1">
    <source>
        <dbReference type="EMBL" id="CDI06332.1"/>
    </source>
</evidence>
<organism evidence="1 2">
    <name type="scientific">Candidatus Nitrosotenuis uzonensis</name>
    <dbReference type="NCBI Taxonomy" id="1407055"/>
    <lineage>
        <taxon>Archaea</taxon>
        <taxon>Nitrososphaerota</taxon>
        <taxon>Candidatus Nitrosotenuis</taxon>
    </lineage>
</organism>
<gene>
    <name evidence="1" type="ORF">NITUZ_40498</name>
</gene>
<proteinExistence type="predicted"/>
<protein>
    <recommendedName>
        <fullName evidence="3">Secreted periplasmic Zn-dependent protease</fullName>
    </recommendedName>
</protein>
<comment type="caution">
    <text evidence="1">The sequence shown here is derived from an EMBL/GenBank/DDBJ whole genome shotgun (WGS) entry which is preliminary data.</text>
</comment>
<dbReference type="OrthoDB" id="10898at2157"/>
<sequence>MKIILLLFFLSIAIIPAFGEYVEPSQQEHLLYNSIRQEFEKLDVPKRDVSDVLRSFDELVRISIPCDAADINNFINATISTRLAKFDTGLAHTEGAVTGGIYIWKCAITSYAGNITIECQNELMLNPEAIKSSAEKDPRIQHVEEMVVFYHELLHGQLMMDAIKSSDLWKNSTCNKKPQDRLDYSYTDANHQVISPLQTEFAQKLVEKHGGIMRVEKITPDETLSGSFTKKVGSLYDYPEYTSGGINISARSYNISTLQITSDKTDIIVSGTLGNKTQSGTIWLYVFGKQTSAEPVLPAEQPETPSPSGQEIPSWVKRTAGWWADNTIGEKDFVLGIEYLVQNKIISVPYTAKSASSGSMPSWIKTNAGWWASGMISDSEFVFGIQYLIQHGIIKVKSESEEPVPQTATEYPIQKQTFVQVSADVVERNSYKSSQIQITGKVENYKAGTSVLIEIVKPDGKSFQLKGMVTNKGVFTVPLIIDGNYQPGKYIIHVTYNDHEIGSDSLMVN</sequence>
<reference evidence="1 2" key="1">
    <citation type="journal article" date="2013" name="PLoS ONE">
        <title>Enrichment and Genome Sequence of the Group I.1a Ammonia-Oxidizing Archaeon ?Ca. Nitrosotenuis uzonensis? Representing a Clade Globally.</title>
        <authorList>
            <person name="Lebedeva E.V."/>
            <person name="Hatzenpichler R."/>
            <person name="Pelletier E."/>
            <person name="Schuster N."/>
            <person name="Hauzmayer S."/>
            <person name="Bulaev A."/>
            <person name="Grigor'eva N.V."/>
            <person name="Galushko A."/>
            <person name="Schmid M."/>
            <person name="Palatinszky M."/>
            <person name="Le Paslier D."/>
            <person name="Daims H."/>
            <person name="Wagner M."/>
        </authorList>
    </citation>
    <scope>NUCLEOTIDE SEQUENCE [LARGE SCALE GENOMIC DNA]</scope>
    <source>
        <strain evidence="1 2">N4</strain>
    </source>
</reference>
<name>V6AUX8_9ARCH</name>